<dbReference type="SUPFAM" id="SSF47413">
    <property type="entry name" value="lambda repressor-like DNA-binding domains"/>
    <property type="match status" value="1"/>
</dbReference>
<evidence type="ECO:0000313" key="4">
    <source>
        <dbReference type="Proteomes" id="UP000282084"/>
    </source>
</evidence>
<dbReference type="RefSeq" id="WP_121006737.1">
    <property type="nucleotide sequence ID" value="NZ_RBXO01000001.1"/>
</dbReference>
<evidence type="ECO:0000256" key="1">
    <source>
        <dbReference type="ARBA" id="ARBA00023125"/>
    </source>
</evidence>
<dbReference type="CDD" id="cd02209">
    <property type="entry name" value="cupin_XRE_C"/>
    <property type="match status" value="1"/>
</dbReference>
<dbReference type="Pfam" id="PF01381">
    <property type="entry name" value="HTH_3"/>
    <property type="match status" value="1"/>
</dbReference>
<comment type="caution">
    <text evidence="3">The sequence shown here is derived from an EMBL/GenBank/DDBJ whole genome shotgun (WGS) entry which is preliminary data.</text>
</comment>
<dbReference type="GO" id="GO:0005829">
    <property type="term" value="C:cytosol"/>
    <property type="evidence" value="ECO:0007669"/>
    <property type="project" value="TreeGrafter"/>
</dbReference>
<dbReference type="GO" id="GO:0003677">
    <property type="term" value="F:DNA binding"/>
    <property type="evidence" value="ECO:0007669"/>
    <property type="project" value="UniProtKB-KW"/>
</dbReference>
<dbReference type="CDD" id="cd00093">
    <property type="entry name" value="HTH_XRE"/>
    <property type="match status" value="1"/>
</dbReference>
<evidence type="ECO:0000259" key="2">
    <source>
        <dbReference type="PROSITE" id="PS50943"/>
    </source>
</evidence>
<dbReference type="EMBL" id="RBXO01000001">
    <property type="protein sequence ID" value="RKT54949.1"/>
    <property type="molecule type" value="Genomic_DNA"/>
</dbReference>
<dbReference type="Pfam" id="PF07883">
    <property type="entry name" value="Cupin_2"/>
    <property type="match status" value="1"/>
</dbReference>
<dbReference type="InterPro" id="IPR013096">
    <property type="entry name" value="Cupin_2"/>
</dbReference>
<dbReference type="Gene3D" id="1.10.260.40">
    <property type="entry name" value="lambda repressor-like DNA-binding domains"/>
    <property type="match status" value="1"/>
</dbReference>
<dbReference type="SUPFAM" id="SSF51182">
    <property type="entry name" value="RmlC-like cupins"/>
    <property type="match status" value="1"/>
</dbReference>
<dbReference type="InterPro" id="IPR010982">
    <property type="entry name" value="Lambda_DNA-bd_dom_sf"/>
</dbReference>
<dbReference type="SMART" id="SM00530">
    <property type="entry name" value="HTH_XRE"/>
    <property type="match status" value="1"/>
</dbReference>
<sequence>MDFDAVLHAVGPRLRAIRRRRGATLADLAAETGISESTLSRLESGQRRANLELLLPLARAHGVPLDELVGAPDTGDPRVHLRPVVRRGRTVIPLTRRAGGLQAYKMIIPPAEAPADPELRVHEGYEWMYVLDGRLRLLLGEQDLVLKPGEAAEFDTHVPHWFGAAGPEPVELLTLFGQQGERAHIRARTR</sequence>
<name>A0A495W0G7_9PSEU</name>
<dbReference type="PANTHER" id="PTHR46797">
    <property type="entry name" value="HTH-TYPE TRANSCRIPTIONAL REGULATOR"/>
    <property type="match status" value="1"/>
</dbReference>
<evidence type="ECO:0000313" key="3">
    <source>
        <dbReference type="EMBL" id="RKT54949.1"/>
    </source>
</evidence>
<dbReference type="PROSITE" id="PS50943">
    <property type="entry name" value="HTH_CROC1"/>
    <property type="match status" value="1"/>
</dbReference>
<dbReference type="InterPro" id="IPR001387">
    <property type="entry name" value="Cro/C1-type_HTH"/>
</dbReference>
<organism evidence="3 4">
    <name type="scientific">Saccharothrix australiensis</name>
    <dbReference type="NCBI Taxonomy" id="2072"/>
    <lineage>
        <taxon>Bacteria</taxon>
        <taxon>Bacillati</taxon>
        <taxon>Actinomycetota</taxon>
        <taxon>Actinomycetes</taxon>
        <taxon>Pseudonocardiales</taxon>
        <taxon>Pseudonocardiaceae</taxon>
        <taxon>Saccharothrix</taxon>
    </lineage>
</organism>
<dbReference type="Proteomes" id="UP000282084">
    <property type="component" value="Unassembled WGS sequence"/>
</dbReference>
<dbReference type="GO" id="GO:0003700">
    <property type="term" value="F:DNA-binding transcription factor activity"/>
    <property type="evidence" value="ECO:0007669"/>
    <property type="project" value="TreeGrafter"/>
</dbReference>
<feature type="domain" description="HTH cro/C1-type" evidence="2">
    <location>
        <begin position="14"/>
        <end position="68"/>
    </location>
</feature>
<keyword evidence="4" id="KW-1185">Reference proteome</keyword>
<dbReference type="Gene3D" id="2.60.120.10">
    <property type="entry name" value="Jelly Rolls"/>
    <property type="match status" value="1"/>
</dbReference>
<dbReference type="InterPro" id="IPR014710">
    <property type="entry name" value="RmlC-like_jellyroll"/>
</dbReference>
<keyword evidence="1" id="KW-0238">DNA-binding</keyword>
<dbReference type="InterPro" id="IPR050807">
    <property type="entry name" value="TransReg_Diox_bact_type"/>
</dbReference>
<protein>
    <submittedName>
        <fullName evidence="3">XRE family transcriptional regulator</fullName>
    </submittedName>
</protein>
<gene>
    <name evidence="3" type="ORF">C8E97_3602</name>
</gene>
<dbReference type="PANTHER" id="PTHR46797:SF1">
    <property type="entry name" value="METHYLPHOSPHONATE SYNTHASE"/>
    <property type="match status" value="1"/>
</dbReference>
<dbReference type="InterPro" id="IPR011051">
    <property type="entry name" value="RmlC_Cupin_sf"/>
</dbReference>
<reference evidence="3 4" key="1">
    <citation type="submission" date="2018-10" db="EMBL/GenBank/DDBJ databases">
        <title>Sequencing the genomes of 1000 actinobacteria strains.</title>
        <authorList>
            <person name="Klenk H.-P."/>
        </authorList>
    </citation>
    <scope>NUCLEOTIDE SEQUENCE [LARGE SCALE GENOMIC DNA]</scope>
    <source>
        <strain evidence="3 4">DSM 43800</strain>
    </source>
</reference>
<dbReference type="OrthoDB" id="513181at2"/>
<proteinExistence type="predicted"/>
<accession>A0A495W0G7</accession>
<dbReference type="AlphaFoldDB" id="A0A495W0G7"/>